<dbReference type="PANTHER" id="PTHR13691:SF5">
    <property type="entry name" value="LARGE RIBOSOMAL SUBUNIT PROTEIN UL2M"/>
    <property type="match status" value="1"/>
</dbReference>
<evidence type="ECO:0000313" key="6">
    <source>
        <dbReference type="EMBL" id="GAH55774.1"/>
    </source>
</evidence>
<dbReference type="PANTHER" id="PTHR13691">
    <property type="entry name" value="RIBOSOMAL PROTEIN L2"/>
    <property type="match status" value="1"/>
</dbReference>
<dbReference type="Gene3D" id="2.40.50.140">
    <property type="entry name" value="Nucleic acid-binding proteins"/>
    <property type="match status" value="1"/>
</dbReference>
<accession>X1HPL0</accession>
<dbReference type="EMBL" id="BARU01019696">
    <property type="protein sequence ID" value="GAH55774.1"/>
    <property type="molecule type" value="Genomic_DNA"/>
</dbReference>
<organism evidence="6">
    <name type="scientific">marine sediment metagenome</name>
    <dbReference type="NCBI Taxonomy" id="412755"/>
    <lineage>
        <taxon>unclassified sequences</taxon>
        <taxon>metagenomes</taxon>
        <taxon>ecological metagenomes</taxon>
    </lineage>
</organism>
<evidence type="ECO:0000256" key="3">
    <source>
        <dbReference type="ARBA" id="ARBA00023274"/>
    </source>
</evidence>
<comment type="similarity">
    <text evidence="1">Belongs to the universal ribosomal protein uL2 family.</text>
</comment>
<dbReference type="SMART" id="SM01383">
    <property type="entry name" value="Ribosomal_L2"/>
    <property type="match status" value="1"/>
</dbReference>
<evidence type="ECO:0000256" key="4">
    <source>
        <dbReference type="SAM" id="MobiDB-lite"/>
    </source>
</evidence>
<dbReference type="AlphaFoldDB" id="X1HPL0"/>
<dbReference type="GO" id="GO:0005840">
    <property type="term" value="C:ribosome"/>
    <property type="evidence" value="ECO:0007669"/>
    <property type="project" value="UniProtKB-KW"/>
</dbReference>
<sequence length="95" mass="10590">RRGMSGSTFEEITRGEPEKSLLSPLKKKAGRNNQGRIAVRHRGGGAKRRLRIIDFKRDKIGVPGRVAAIEYDPNRSARIALIYYADRGVGWLSLG</sequence>
<keyword evidence="3" id="KW-0687">Ribonucleoprotein</keyword>
<feature type="region of interest" description="Disordered" evidence="4">
    <location>
        <begin position="1"/>
        <end position="33"/>
    </location>
</feature>
<feature type="domain" description="Large ribosomal subunit protein uL2 RNA-binding" evidence="5">
    <location>
        <begin position="30"/>
        <end position="91"/>
    </location>
</feature>
<dbReference type="Pfam" id="PF00181">
    <property type="entry name" value="Ribosomal_L2_N"/>
    <property type="match status" value="1"/>
</dbReference>
<comment type="caution">
    <text evidence="6">The sequence shown here is derived from an EMBL/GenBank/DDBJ whole genome shotgun (WGS) entry which is preliminary data.</text>
</comment>
<gene>
    <name evidence="6" type="ORF">S03H2_32418</name>
</gene>
<dbReference type="GO" id="GO:1990904">
    <property type="term" value="C:ribonucleoprotein complex"/>
    <property type="evidence" value="ECO:0007669"/>
    <property type="project" value="UniProtKB-KW"/>
</dbReference>
<keyword evidence="2" id="KW-0689">Ribosomal protein</keyword>
<dbReference type="GO" id="GO:0002181">
    <property type="term" value="P:cytoplasmic translation"/>
    <property type="evidence" value="ECO:0007669"/>
    <property type="project" value="TreeGrafter"/>
</dbReference>
<dbReference type="InterPro" id="IPR022666">
    <property type="entry name" value="Ribosomal_uL2_RNA-bd_dom"/>
</dbReference>
<protein>
    <recommendedName>
        <fullName evidence="5">Large ribosomal subunit protein uL2 RNA-binding domain-containing protein</fullName>
    </recommendedName>
</protein>
<name>X1HPL0_9ZZZZ</name>
<dbReference type="GO" id="GO:0003723">
    <property type="term" value="F:RNA binding"/>
    <property type="evidence" value="ECO:0007669"/>
    <property type="project" value="TreeGrafter"/>
</dbReference>
<dbReference type="GO" id="GO:0003735">
    <property type="term" value="F:structural constituent of ribosome"/>
    <property type="evidence" value="ECO:0007669"/>
    <property type="project" value="InterPro"/>
</dbReference>
<evidence type="ECO:0000256" key="2">
    <source>
        <dbReference type="ARBA" id="ARBA00022980"/>
    </source>
</evidence>
<proteinExistence type="inferred from homology"/>
<evidence type="ECO:0000259" key="5">
    <source>
        <dbReference type="SMART" id="SM01383"/>
    </source>
</evidence>
<dbReference type="InterPro" id="IPR012340">
    <property type="entry name" value="NA-bd_OB-fold"/>
</dbReference>
<reference evidence="6" key="1">
    <citation type="journal article" date="2014" name="Front. Microbiol.">
        <title>High frequency of phylogenetically diverse reductive dehalogenase-homologous genes in deep subseafloor sedimentary metagenomes.</title>
        <authorList>
            <person name="Kawai M."/>
            <person name="Futagami T."/>
            <person name="Toyoda A."/>
            <person name="Takaki Y."/>
            <person name="Nishi S."/>
            <person name="Hori S."/>
            <person name="Arai W."/>
            <person name="Tsubouchi T."/>
            <person name="Morono Y."/>
            <person name="Uchiyama I."/>
            <person name="Ito T."/>
            <person name="Fujiyama A."/>
            <person name="Inagaki F."/>
            <person name="Takami H."/>
        </authorList>
    </citation>
    <scope>NUCLEOTIDE SEQUENCE</scope>
    <source>
        <strain evidence="6">Expedition CK06-06</strain>
    </source>
</reference>
<dbReference type="InterPro" id="IPR002171">
    <property type="entry name" value="Ribosomal_uL2"/>
</dbReference>
<feature type="non-terminal residue" evidence="6">
    <location>
        <position position="1"/>
    </location>
</feature>
<dbReference type="SUPFAM" id="SSF50249">
    <property type="entry name" value="Nucleic acid-binding proteins"/>
    <property type="match status" value="1"/>
</dbReference>
<evidence type="ECO:0000256" key="1">
    <source>
        <dbReference type="ARBA" id="ARBA00005636"/>
    </source>
</evidence>
<feature type="compositionally biased region" description="Polar residues" evidence="4">
    <location>
        <begin position="1"/>
        <end position="10"/>
    </location>
</feature>